<name>A0ABW3L1A2_9BACI</name>
<evidence type="ECO:0000259" key="1">
    <source>
        <dbReference type="PROSITE" id="PS51186"/>
    </source>
</evidence>
<dbReference type="RefSeq" id="WP_386060370.1">
    <property type="nucleotide sequence ID" value="NZ_JBHTKL010000005.1"/>
</dbReference>
<dbReference type="SUPFAM" id="SSF55729">
    <property type="entry name" value="Acyl-CoA N-acyltransferases (Nat)"/>
    <property type="match status" value="1"/>
</dbReference>
<dbReference type="InterPro" id="IPR000182">
    <property type="entry name" value="GNAT_dom"/>
</dbReference>
<dbReference type="Pfam" id="PF00583">
    <property type="entry name" value="Acetyltransf_1"/>
    <property type="match status" value="1"/>
</dbReference>
<feature type="domain" description="N-acetyltransferase" evidence="1">
    <location>
        <begin position="119"/>
        <end position="264"/>
    </location>
</feature>
<comment type="caution">
    <text evidence="2">The sequence shown here is derived from an EMBL/GenBank/DDBJ whole genome shotgun (WGS) entry which is preliminary data.</text>
</comment>
<keyword evidence="3" id="KW-1185">Reference proteome</keyword>
<evidence type="ECO:0000313" key="3">
    <source>
        <dbReference type="Proteomes" id="UP001596990"/>
    </source>
</evidence>
<accession>A0ABW3L1A2</accession>
<proteinExistence type="predicted"/>
<dbReference type="CDD" id="cd04301">
    <property type="entry name" value="NAT_SF"/>
    <property type="match status" value="1"/>
</dbReference>
<dbReference type="NCBIfam" id="TIGR03827">
    <property type="entry name" value="GNAT_ablB"/>
    <property type="match status" value="1"/>
</dbReference>
<organism evidence="2 3">
    <name type="scientific">Thalassobacillus hwangdonensis</name>
    <dbReference type="NCBI Taxonomy" id="546108"/>
    <lineage>
        <taxon>Bacteria</taxon>
        <taxon>Bacillati</taxon>
        <taxon>Bacillota</taxon>
        <taxon>Bacilli</taxon>
        <taxon>Bacillales</taxon>
        <taxon>Bacillaceae</taxon>
        <taxon>Thalassobacillus</taxon>
    </lineage>
</organism>
<reference evidence="3" key="1">
    <citation type="journal article" date="2019" name="Int. J. Syst. Evol. Microbiol.">
        <title>The Global Catalogue of Microorganisms (GCM) 10K type strain sequencing project: providing services to taxonomists for standard genome sequencing and annotation.</title>
        <authorList>
            <consortium name="The Broad Institute Genomics Platform"/>
            <consortium name="The Broad Institute Genome Sequencing Center for Infectious Disease"/>
            <person name="Wu L."/>
            <person name="Ma J."/>
        </authorList>
    </citation>
    <scope>NUCLEOTIDE SEQUENCE [LARGE SCALE GENOMIC DNA]</scope>
    <source>
        <strain evidence="3">CCUG 56607</strain>
    </source>
</reference>
<gene>
    <name evidence="2" type="primary">ablB</name>
    <name evidence="2" type="ORF">ACFQ2J_11660</name>
</gene>
<evidence type="ECO:0000313" key="2">
    <source>
        <dbReference type="EMBL" id="MFD1019831.1"/>
    </source>
</evidence>
<dbReference type="InterPro" id="IPR022525">
    <property type="entry name" value="GNAT_AblB"/>
</dbReference>
<dbReference type="InterPro" id="IPR016181">
    <property type="entry name" value="Acyl_CoA_acyltransferase"/>
</dbReference>
<dbReference type="Proteomes" id="UP001596990">
    <property type="component" value="Unassembled WGS sequence"/>
</dbReference>
<sequence>MTGLTENLYQYDETNERIVCHIIDAEGSLNRISELERKHQPGKTIIYGLPEHKTALEPAGYRQEGKISGFFNGQDSVVYTKFPDPDRANTILDEEVSKSMSIVEHDTTTYTNPELPADFHLEVATEEDMEAVASLYDRVFENYPTGVRDPSYLREKMGDSYFFVVVKDGEKVVSVAAALVRPRFNCAEITDCATDPNYRGHRLLYPIVIKLEELLIDKGIHTMYSMTRALSPGMNLTVKRLGYTFEGRLVNNCRIATGLEDMNIWTKVNG</sequence>
<protein>
    <submittedName>
        <fullName evidence="2">Beta-lysine N-acetyltransferase</fullName>
    </submittedName>
</protein>
<dbReference type="PROSITE" id="PS51186">
    <property type="entry name" value="GNAT"/>
    <property type="match status" value="1"/>
</dbReference>
<dbReference type="EMBL" id="JBHTKL010000005">
    <property type="protein sequence ID" value="MFD1019831.1"/>
    <property type="molecule type" value="Genomic_DNA"/>
</dbReference>
<dbReference type="Gene3D" id="3.40.630.30">
    <property type="match status" value="1"/>
</dbReference>